<feature type="binding site" evidence="5">
    <location>
        <begin position="224"/>
        <end position="231"/>
    </location>
    <ligand>
        <name>ATP</name>
        <dbReference type="ChEBI" id="CHEBI:30616"/>
    </ligand>
</feature>
<dbReference type="PROSITE" id="PS51198">
    <property type="entry name" value="UVRD_HELICASE_ATP_BIND"/>
    <property type="match status" value="1"/>
</dbReference>
<dbReference type="PANTHER" id="PTHR11070">
    <property type="entry name" value="UVRD / RECB / PCRA DNA HELICASE FAMILY MEMBER"/>
    <property type="match status" value="1"/>
</dbReference>
<organism evidence="7 8">
    <name type="scientific">Variovorax dokdonensis</name>
    <dbReference type="NCBI Taxonomy" id="344883"/>
    <lineage>
        <taxon>Bacteria</taxon>
        <taxon>Pseudomonadati</taxon>
        <taxon>Pseudomonadota</taxon>
        <taxon>Betaproteobacteria</taxon>
        <taxon>Burkholderiales</taxon>
        <taxon>Comamonadaceae</taxon>
        <taxon>Variovorax</taxon>
    </lineage>
</organism>
<dbReference type="EMBL" id="JASZYV010000001">
    <property type="protein sequence ID" value="MDM0043072.1"/>
    <property type="molecule type" value="Genomic_DNA"/>
</dbReference>
<keyword evidence="8" id="KW-1185">Reference proteome</keyword>
<keyword evidence="2 5" id="KW-0378">Hydrolase</keyword>
<evidence type="ECO:0000313" key="8">
    <source>
        <dbReference type="Proteomes" id="UP001174908"/>
    </source>
</evidence>
<keyword evidence="3 5" id="KW-0347">Helicase</keyword>
<evidence type="ECO:0000256" key="4">
    <source>
        <dbReference type="ARBA" id="ARBA00022840"/>
    </source>
</evidence>
<evidence type="ECO:0000313" key="7">
    <source>
        <dbReference type="EMBL" id="MDM0043072.1"/>
    </source>
</evidence>
<dbReference type="Proteomes" id="UP001174908">
    <property type="component" value="Unassembled WGS sequence"/>
</dbReference>
<proteinExistence type="predicted"/>
<evidence type="ECO:0000256" key="3">
    <source>
        <dbReference type="ARBA" id="ARBA00022806"/>
    </source>
</evidence>
<dbReference type="RefSeq" id="WP_286658196.1">
    <property type="nucleotide sequence ID" value="NZ_JASZYV010000001.1"/>
</dbReference>
<dbReference type="InterPro" id="IPR027417">
    <property type="entry name" value="P-loop_NTPase"/>
</dbReference>
<reference evidence="7" key="1">
    <citation type="submission" date="2023-06" db="EMBL/GenBank/DDBJ databases">
        <authorList>
            <person name="Jiang Y."/>
            <person name="Liu Q."/>
        </authorList>
    </citation>
    <scope>NUCLEOTIDE SEQUENCE</scope>
    <source>
        <strain evidence="7">CGMCC 1.12089</strain>
    </source>
</reference>
<keyword evidence="4 5" id="KW-0067">ATP-binding</keyword>
<name>A0ABT7N573_9BURK</name>
<dbReference type="InterPro" id="IPR014016">
    <property type="entry name" value="UvrD-like_ATP-bd"/>
</dbReference>
<protein>
    <recommendedName>
        <fullName evidence="6">UvrD-like helicase ATP-binding domain-containing protein</fullName>
    </recommendedName>
</protein>
<evidence type="ECO:0000259" key="6">
    <source>
        <dbReference type="PROSITE" id="PS51198"/>
    </source>
</evidence>
<feature type="domain" description="UvrD-like helicase ATP-binding" evidence="6">
    <location>
        <begin position="203"/>
        <end position="503"/>
    </location>
</feature>
<dbReference type="Gene3D" id="3.40.50.300">
    <property type="entry name" value="P-loop containing nucleotide triphosphate hydrolases"/>
    <property type="match status" value="2"/>
</dbReference>
<sequence length="669" mass="75087">MTTFIPEWVKVPARLVHVKRMLSVLDGDYVIRRPLTADHRIVDFFVEHRSKGWLIVAVEQAPFGEIDPAQLFDTDARTLFERRLASLQKMACLEGQPAALVKVLVIMWSCSIEEARALMMQYLPKYGTRIVSREQFSSWTGKILEASLTLLSEEVSDSFRGTHFPEVEIPAACTTRRFFNRDNRASLKRHFLDQEQELASKLDLELPGDQASTARDFSVRLINGVAGSGKTLIALNRALLLAELFPKQRLLILIHNTPVVADIKERLHRVRGGIPESLEISTFFSWTCQQWRYAFGGAPKMPGDPYVVSYLVKQARSRWPDIKLSDGQLIAEMDFINEALVLDEAAYLEVNRAGRGFSLRPREREQIWSLYQAVAASLQASGLRMWSALPRDICLAGASTDRILKYDHILIDEAQFFAPSWFQVVKLSTAPDGQLFLCADPNQGFMKNRLSWKSAGLEVAGRTRKLQKSYRTTRAILEAASGVLAKLGSGNDEDYLRPDFRGMEPGVRPMVIYTDSPQDGVDRVLAEVSAIAAEDVLPLSAVLLIYGDAVQRSAFHEQLTRQLGVGKVWWFNEKGQKKAPPSGYGKDYLRMAYVETATGLEASVVFLVGVEQLFSGSEKVGLSEEAQSELREVNARKLYMAMTRAGQRLVLISSQHLPPELEALFDVVK</sequence>
<dbReference type="PANTHER" id="PTHR11070:SF45">
    <property type="entry name" value="DNA 3'-5' HELICASE"/>
    <property type="match status" value="1"/>
</dbReference>
<evidence type="ECO:0000256" key="1">
    <source>
        <dbReference type="ARBA" id="ARBA00022741"/>
    </source>
</evidence>
<dbReference type="SUPFAM" id="SSF52540">
    <property type="entry name" value="P-loop containing nucleoside triphosphate hydrolases"/>
    <property type="match status" value="1"/>
</dbReference>
<dbReference type="InterPro" id="IPR000212">
    <property type="entry name" value="DNA_helicase_UvrD/REP"/>
</dbReference>
<evidence type="ECO:0000256" key="2">
    <source>
        <dbReference type="ARBA" id="ARBA00022801"/>
    </source>
</evidence>
<comment type="caution">
    <text evidence="7">The sequence shown here is derived from an EMBL/GenBank/DDBJ whole genome shotgun (WGS) entry which is preliminary data.</text>
</comment>
<keyword evidence="1 5" id="KW-0547">Nucleotide-binding</keyword>
<accession>A0ABT7N573</accession>
<evidence type="ECO:0000256" key="5">
    <source>
        <dbReference type="PROSITE-ProRule" id="PRU00560"/>
    </source>
</evidence>
<gene>
    <name evidence="7" type="ORF">QTH91_01125</name>
</gene>